<feature type="region of interest" description="Disordered" evidence="3">
    <location>
        <begin position="935"/>
        <end position="959"/>
    </location>
</feature>
<dbReference type="NCBIfam" id="TIGR00756">
    <property type="entry name" value="PPR"/>
    <property type="match status" value="1"/>
</dbReference>
<feature type="region of interest" description="Disordered" evidence="3">
    <location>
        <begin position="108"/>
        <end position="136"/>
    </location>
</feature>
<comment type="caution">
    <text evidence="4">The sequence shown here is derived from an EMBL/GenBank/DDBJ whole genome shotgun (WGS) entry which is preliminary data.</text>
</comment>
<feature type="compositionally biased region" description="Low complexity" evidence="3">
    <location>
        <begin position="252"/>
        <end position="283"/>
    </location>
</feature>
<dbReference type="Gene3D" id="1.25.40.10">
    <property type="entry name" value="Tetratricopeptide repeat domain"/>
    <property type="match status" value="2"/>
</dbReference>
<dbReference type="InterPro" id="IPR051240">
    <property type="entry name" value="Mito_RNA-Proc/Resp"/>
</dbReference>
<keyword evidence="5" id="KW-1185">Reference proteome</keyword>
<feature type="compositionally biased region" description="Basic and acidic residues" evidence="3">
    <location>
        <begin position="1175"/>
        <end position="1192"/>
    </location>
</feature>
<dbReference type="OrthoDB" id="185373at2759"/>
<feature type="repeat" description="PPR" evidence="2">
    <location>
        <begin position="659"/>
        <end position="693"/>
    </location>
</feature>
<keyword evidence="1" id="KW-0677">Repeat</keyword>
<dbReference type="GO" id="GO:0003729">
    <property type="term" value="F:mRNA binding"/>
    <property type="evidence" value="ECO:0007669"/>
    <property type="project" value="TreeGrafter"/>
</dbReference>
<name>A0A5N6KBV1_MONLA</name>
<feature type="region of interest" description="Disordered" evidence="3">
    <location>
        <begin position="70"/>
        <end position="96"/>
    </location>
</feature>
<feature type="repeat" description="PPR" evidence="2">
    <location>
        <begin position="981"/>
        <end position="1016"/>
    </location>
</feature>
<dbReference type="AlphaFoldDB" id="A0A5N6KBV1"/>
<dbReference type="PANTHER" id="PTHR47933:SF55">
    <property type="entry name" value="PENTACOTRIPEPTIDE-REPEAT REGION OF PRORP DOMAIN-CONTAINING PROTEIN"/>
    <property type="match status" value="1"/>
</dbReference>
<evidence type="ECO:0000256" key="1">
    <source>
        <dbReference type="ARBA" id="ARBA00022737"/>
    </source>
</evidence>
<feature type="compositionally biased region" description="Polar residues" evidence="3">
    <location>
        <begin position="1193"/>
        <end position="1213"/>
    </location>
</feature>
<evidence type="ECO:0000256" key="3">
    <source>
        <dbReference type="SAM" id="MobiDB-lite"/>
    </source>
</evidence>
<accession>A0A5N6KBV1</accession>
<reference evidence="4 5" key="1">
    <citation type="submission" date="2019-06" db="EMBL/GenBank/DDBJ databases">
        <title>Genome Sequence of the Brown Rot Fungal Pathogen Monilinia laxa.</title>
        <authorList>
            <person name="De Miccolis Angelini R.M."/>
            <person name="Landi L."/>
            <person name="Abate D."/>
            <person name="Pollastro S."/>
            <person name="Romanazzi G."/>
            <person name="Faretra F."/>
        </authorList>
    </citation>
    <scope>NUCLEOTIDE SEQUENCE [LARGE SCALE GENOMIC DNA]</scope>
    <source>
        <strain evidence="4 5">Mlax316</strain>
    </source>
</reference>
<dbReference type="Pfam" id="PF13041">
    <property type="entry name" value="PPR_2"/>
    <property type="match status" value="1"/>
</dbReference>
<protein>
    <recommendedName>
        <fullName evidence="6">Pentacotripeptide-repeat region of PRORP domain-containing protein</fullName>
    </recommendedName>
</protein>
<feature type="region of interest" description="Disordered" evidence="3">
    <location>
        <begin position="1158"/>
        <end position="1236"/>
    </location>
</feature>
<dbReference type="Pfam" id="PF13812">
    <property type="entry name" value="PPR_3"/>
    <property type="match status" value="1"/>
</dbReference>
<evidence type="ECO:0000256" key="2">
    <source>
        <dbReference type="PROSITE-ProRule" id="PRU00708"/>
    </source>
</evidence>
<sequence length="1236" mass="139151">MPPFSNSLPRRWSPSELPILPFLAPRVFQPWPYKSARIHLKTETNRNDGDAERAFSKAGQRREIFSKTLGESSPNDLVEPCTTSTKFSKRRTTPTSFAHRSIRHFSSGPGFGGIVEKNGRSAPAPEGHSDVPHEIGPNARIKAQPVATMSTLEDLENTPRPPHVLPNAPPMGLKGIHRVPLNIVPGARHLRLGCIAHHVPIDGAVAFQPRNVETGRPGEFVAYSSCDHPRDSSQESSLSKSPFIPHTKGLGSSESSPASACTSAPSQKSSNAPASSPQPTAAAEKAITTMVDRKSGENISKIPDQLILRSHGKNRSLIDPVLLRQRKGLMLRGEGFRRPKGLRFAKSKKMLSLHRSKLQDLTTVQGPFQALCDQHELWAQQQGLPELKTKYLKINIDAEANIMKLQMWSSQFAIINQRHEDALKGHPKLEYNRVAVTNFPMAIRLLFIKQDNTATLAALWRRIPAETRSHVWEELMLTSMDQYPASTLKLLLATYQEPPFPPQWAANDCLDFVVSHYFGSEERKPTLDSFTASDLEHIFKSIRYLQLRGLQLSARSMYLLQLMMNEKEFRTFYLVLAGVGHHLTGKTLLRFAYRFARSQQTDLAFQVIRQATKQGINLNVGRWPQICHVLLARRYRDPNAQINDTELFDYMLHHGLKPNIFTYNILIQNSLQAGDHITAWQIYDMMIENGVMADAYTYSIMLNDAKIRKDDAAVSKLAHWMNEDGVRDDYTVTDILDSTFHFHRREYFRHAPSERKSLPTSFSQMLPIYMKNFNVKPLAQLIPRFEENFLAPELEDSASRVDGISVTPTHQAPFHAEQHQLHSDPSATPTSGIRISDNEPGFEHHLMEPNPVTLMVMLKSYIGSVRNYKALLAFYSHFKSLISTKNPIVAPLLQQAQIYNHLLVGLGHLDAPMHDCLKIIADMQHPHSKRKHLVPVTETNPSHGNNTHKIPGTSDESDTGLESDNISFTSTDDIFRPPLPSLHTWTTLLHVFMQRHQPRAAEKVLQIMIEKEGLEPSQATWNALTMGYMRLQDPLMVADALIRTKGAGFVVDHIMSSRWWLRFQARARLSEALQAASDGSETSLADVANAIESEAEAVDSVEDEIIDEEVLEATTSKTGDIYRILKRRLHAVNSPIYPNWIFDAMLRVDEEDIVKQEPPAILDDEDASELGSTRSSEKPDNAIKSESERFFNSEDTGVSSSVDCQVEGLQSPSEIEDERASKALPTNRLMVRRQHK</sequence>
<evidence type="ECO:0000313" key="4">
    <source>
        <dbReference type="EMBL" id="KAB8300919.1"/>
    </source>
</evidence>
<dbReference type="EMBL" id="VIGI01000004">
    <property type="protein sequence ID" value="KAB8300919.1"/>
    <property type="molecule type" value="Genomic_DNA"/>
</dbReference>
<evidence type="ECO:0008006" key="6">
    <source>
        <dbReference type="Google" id="ProtNLM"/>
    </source>
</evidence>
<dbReference type="PANTHER" id="PTHR47933">
    <property type="entry name" value="PENTATRICOPEPTIDE REPEAT-CONTAINING PROTEIN 1, MITOCHONDRIAL"/>
    <property type="match status" value="1"/>
</dbReference>
<feature type="compositionally biased region" description="Polar residues" evidence="3">
    <location>
        <begin position="937"/>
        <end position="948"/>
    </location>
</feature>
<evidence type="ECO:0000313" key="5">
    <source>
        <dbReference type="Proteomes" id="UP000326757"/>
    </source>
</evidence>
<dbReference type="Proteomes" id="UP000326757">
    <property type="component" value="Unassembled WGS sequence"/>
</dbReference>
<dbReference type="InterPro" id="IPR011990">
    <property type="entry name" value="TPR-like_helical_dom_sf"/>
</dbReference>
<organism evidence="4 5">
    <name type="scientific">Monilinia laxa</name>
    <name type="common">Brown rot fungus</name>
    <name type="synonym">Sclerotinia laxa</name>
    <dbReference type="NCBI Taxonomy" id="61186"/>
    <lineage>
        <taxon>Eukaryota</taxon>
        <taxon>Fungi</taxon>
        <taxon>Dikarya</taxon>
        <taxon>Ascomycota</taxon>
        <taxon>Pezizomycotina</taxon>
        <taxon>Leotiomycetes</taxon>
        <taxon>Helotiales</taxon>
        <taxon>Sclerotiniaceae</taxon>
        <taxon>Monilinia</taxon>
    </lineage>
</organism>
<dbReference type="InterPro" id="IPR002885">
    <property type="entry name" value="PPR_rpt"/>
</dbReference>
<feature type="region of interest" description="Disordered" evidence="3">
    <location>
        <begin position="222"/>
        <end position="284"/>
    </location>
</feature>
<dbReference type="PROSITE" id="PS51375">
    <property type="entry name" value="PPR"/>
    <property type="match status" value="2"/>
</dbReference>
<proteinExistence type="predicted"/>
<gene>
    <name evidence="4" type="ORF">EYC80_002844</name>
</gene>